<dbReference type="EMBL" id="LILC01000018">
    <property type="protein sequence ID" value="KOO44192.1"/>
    <property type="molecule type" value="Genomic_DNA"/>
</dbReference>
<comment type="caution">
    <text evidence="1">The sequence shown here is derived from an EMBL/GenBank/DDBJ whole genome shotgun (WGS) entry which is preliminary data.</text>
</comment>
<organism evidence="1 2">
    <name type="scientific">Priestia koreensis</name>
    <dbReference type="NCBI Taxonomy" id="284581"/>
    <lineage>
        <taxon>Bacteria</taxon>
        <taxon>Bacillati</taxon>
        <taxon>Bacillota</taxon>
        <taxon>Bacilli</taxon>
        <taxon>Bacillales</taxon>
        <taxon>Bacillaceae</taxon>
        <taxon>Priestia</taxon>
    </lineage>
</organism>
<proteinExistence type="predicted"/>
<gene>
    <name evidence="1" type="ORF">AMD01_13885</name>
</gene>
<dbReference type="OrthoDB" id="2882689at2"/>
<sequence>MKYKVEIYEDEDLGGLMIDVPEEISLLFHLVLSDIQEVKSGIRLDLVNKVLSKESSYEEITGNSCTMEINYDMTKIIFEFATEGSPDHCLIETEELKKIFMLWDEAIEKKYGESN</sequence>
<accession>A0A0M0KZZ8</accession>
<reference evidence="2" key="1">
    <citation type="submission" date="2015-08" db="EMBL/GenBank/DDBJ databases">
        <title>Fjat-14210 dsm16467.</title>
        <authorList>
            <person name="Liu B."/>
            <person name="Wang J."/>
            <person name="Zhu Y."/>
            <person name="Liu G."/>
            <person name="Chen Q."/>
            <person name="Chen Z."/>
            <person name="Lan J."/>
            <person name="Che J."/>
            <person name="Ge C."/>
            <person name="Shi H."/>
            <person name="Pan Z."/>
            <person name="Liu X."/>
        </authorList>
    </citation>
    <scope>NUCLEOTIDE SEQUENCE [LARGE SCALE GENOMIC DNA]</scope>
    <source>
        <strain evidence="2">DSM 16467</strain>
    </source>
</reference>
<name>A0A0M0KZZ8_9BACI</name>
<dbReference type="RefSeq" id="WP_053402027.1">
    <property type="nucleotide sequence ID" value="NZ_LILC01000018.1"/>
</dbReference>
<protein>
    <submittedName>
        <fullName evidence="1">Uncharacterized protein</fullName>
    </submittedName>
</protein>
<dbReference type="PATRIC" id="fig|284581.3.peg.2721"/>
<evidence type="ECO:0000313" key="2">
    <source>
        <dbReference type="Proteomes" id="UP000037558"/>
    </source>
</evidence>
<evidence type="ECO:0000313" key="1">
    <source>
        <dbReference type="EMBL" id="KOO44192.1"/>
    </source>
</evidence>
<dbReference type="AlphaFoldDB" id="A0A0M0KZZ8"/>
<keyword evidence="2" id="KW-1185">Reference proteome</keyword>
<dbReference type="Proteomes" id="UP000037558">
    <property type="component" value="Unassembled WGS sequence"/>
</dbReference>